<organism evidence="1 2">
    <name type="scientific">Dothistroma septosporum (strain NZE10 / CBS 128990)</name>
    <name type="common">Red band needle blight fungus</name>
    <name type="synonym">Mycosphaerella pini</name>
    <dbReference type="NCBI Taxonomy" id="675120"/>
    <lineage>
        <taxon>Eukaryota</taxon>
        <taxon>Fungi</taxon>
        <taxon>Dikarya</taxon>
        <taxon>Ascomycota</taxon>
        <taxon>Pezizomycotina</taxon>
        <taxon>Dothideomycetes</taxon>
        <taxon>Dothideomycetidae</taxon>
        <taxon>Mycosphaerellales</taxon>
        <taxon>Mycosphaerellaceae</taxon>
        <taxon>Dothistroma</taxon>
    </lineage>
</organism>
<dbReference type="Proteomes" id="UP000016933">
    <property type="component" value="Unassembled WGS sequence"/>
</dbReference>
<accession>N1Q5G4</accession>
<sequence length="233" mass="25787">MPYKTIKYRHVREGHGGTLSVHALTPAIGTRKCLSCVGVYFPVSDQKCFVAHINSCLMPSDYLEHADTYLLPRVCENVEGERIQNIVDDKLKQAARDGGWTEASVDRSKVIVVCSKYDSQPTVSKFVVEAIRSFLKMGNDLVVHAECHGFVADPTAAEALLLPEESFLGGLDMDGEAKNGIWEQNVRGVILRFEAGDIPETTSGLQRWSIILRDGVVPMAERQGLIRRVADSR</sequence>
<reference evidence="1 2" key="2">
    <citation type="journal article" date="2012" name="PLoS Pathog.">
        <title>Diverse lifestyles and strategies of plant pathogenesis encoded in the genomes of eighteen Dothideomycetes fungi.</title>
        <authorList>
            <person name="Ohm R.A."/>
            <person name="Feau N."/>
            <person name="Henrissat B."/>
            <person name="Schoch C.L."/>
            <person name="Horwitz B.A."/>
            <person name="Barry K.W."/>
            <person name="Condon B.J."/>
            <person name="Copeland A.C."/>
            <person name="Dhillon B."/>
            <person name="Glaser F."/>
            <person name="Hesse C.N."/>
            <person name="Kosti I."/>
            <person name="LaButti K."/>
            <person name="Lindquist E.A."/>
            <person name="Lucas S."/>
            <person name="Salamov A.A."/>
            <person name="Bradshaw R.E."/>
            <person name="Ciuffetti L."/>
            <person name="Hamelin R.C."/>
            <person name="Kema G.H.J."/>
            <person name="Lawrence C."/>
            <person name="Scott J.A."/>
            <person name="Spatafora J.W."/>
            <person name="Turgeon B.G."/>
            <person name="de Wit P.J.G.M."/>
            <person name="Zhong S."/>
            <person name="Goodwin S.B."/>
            <person name="Grigoriev I.V."/>
        </authorList>
    </citation>
    <scope>NUCLEOTIDE SEQUENCE [LARGE SCALE GENOMIC DNA]</scope>
    <source>
        <strain evidence="2">NZE10 / CBS 128990</strain>
    </source>
</reference>
<dbReference type="OrthoDB" id="3649979at2759"/>
<protein>
    <submittedName>
        <fullName evidence="1">Uncharacterized protein</fullName>
    </submittedName>
</protein>
<keyword evidence="2" id="KW-1185">Reference proteome</keyword>
<dbReference type="HOGENOM" id="CLU_1189891_0_0_1"/>
<proteinExistence type="predicted"/>
<name>N1Q5G4_DOTSN</name>
<evidence type="ECO:0000313" key="1">
    <source>
        <dbReference type="EMBL" id="EME50299.1"/>
    </source>
</evidence>
<dbReference type="AlphaFoldDB" id="N1Q5G4"/>
<evidence type="ECO:0000313" key="2">
    <source>
        <dbReference type="Proteomes" id="UP000016933"/>
    </source>
</evidence>
<reference evidence="2" key="1">
    <citation type="journal article" date="2012" name="PLoS Genet.">
        <title>The genomes of the fungal plant pathogens Cladosporium fulvum and Dothistroma septosporum reveal adaptation to different hosts and lifestyles but also signatures of common ancestry.</title>
        <authorList>
            <person name="de Wit P.J.G.M."/>
            <person name="van der Burgt A."/>
            <person name="Oekmen B."/>
            <person name="Stergiopoulos I."/>
            <person name="Abd-Elsalam K.A."/>
            <person name="Aerts A.L."/>
            <person name="Bahkali A.H."/>
            <person name="Beenen H.G."/>
            <person name="Chettri P."/>
            <person name="Cox M.P."/>
            <person name="Datema E."/>
            <person name="de Vries R.P."/>
            <person name="Dhillon B."/>
            <person name="Ganley A.R."/>
            <person name="Griffiths S.A."/>
            <person name="Guo Y."/>
            <person name="Hamelin R.C."/>
            <person name="Henrissat B."/>
            <person name="Kabir M.S."/>
            <person name="Jashni M.K."/>
            <person name="Kema G."/>
            <person name="Klaubauf S."/>
            <person name="Lapidus A."/>
            <person name="Levasseur A."/>
            <person name="Lindquist E."/>
            <person name="Mehrabi R."/>
            <person name="Ohm R.A."/>
            <person name="Owen T.J."/>
            <person name="Salamov A."/>
            <person name="Schwelm A."/>
            <person name="Schijlen E."/>
            <person name="Sun H."/>
            <person name="van den Burg H.A."/>
            <person name="van Ham R.C.H.J."/>
            <person name="Zhang S."/>
            <person name="Goodwin S.B."/>
            <person name="Grigoriev I.V."/>
            <person name="Collemare J."/>
            <person name="Bradshaw R.E."/>
        </authorList>
    </citation>
    <scope>NUCLEOTIDE SEQUENCE [LARGE SCALE GENOMIC DNA]</scope>
    <source>
        <strain evidence="2">NZE10 / CBS 128990</strain>
    </source>
</reference>
<dbReference type="EMBL" id="KB446535">
    <property type="protein sequence ID" value="EME50299.1"/>
    <property type="molecule type" value="Genomic_DNA"/>
</dbReference>
<gene>
    <name evidence="1" type="ORF">DOTSEDRAFT_31378</name>
</gene>
<dbReference type="OMA" id="HINSCLM"/>